<evidence type="ECO:0000256" key="16">
    <source>
        <dbReference type="ARBA" id="ARBA00031762"/>
    </source>
</evidence>
<dbReference type="EMBL" id="OA883392">
    <property type="protein sequence ID" value="CAD7278771.1"/>
    <property type="molecule type" value="Genomic_DNA"/>
</dbReference>
<feature type="region of interest" description="Disordered" evidence="18">
    <location>
        <begin position="296"/>
        <end position="347"/>
    </location>
</feature>
<dbReference type="GO" id="GO:0016567">
    <property type="term" value="P:protein ubiquitination"/>
    <property type="evidence" value="ECO:0007669"/>
    <property type="project" value="UniProtKB-UniPathway"/>
</dbReference>
<dbReference type="GO" id="GO:0000978">
    <property type="term" value="F:RNA polymerase II cis-regulatory region sequence-specific DNA binding"/>
    <property type="evidence" value="ECO:0007669"/>
    <property type="project" value="TreeGrafter"/>
</dbReference>
<dbReference type="EMBL" id="CAJPEX010001355">
    <property type="protein sequence ID" value="CAG0918923.1"/>
    <property type="molecule type" value="Genomic_DNA"/>
</dbReference>
<dbReference type="SUPFAM" id="SSF49599">
    <property type="entry name" value="TRAF domain-like"/>
    <property type="match status" value="1"/>
</dbReference>
<feature type="domain" description="C2H2-type" evidence="21">
    <location>
        <begin position="468"/>
        <end position="495"/>
    </location>
</feature>
<feature type="transmembrane region" description="Helical" evidence="19">
    <location>
        <begin position="64"/>
        <end position="81"/>
    </location>
</feature>
<reference evidence="22" key="1">
    <citation type="submission" date="2020-11" db="EMBL/GenBank/DDBJ databases">
        <authorList>
            <person name="Tran Van P."/>
        </authorList>
    </citation>
    <scope>NUCLEOTIDE SEQUENCE</scope>
</reference>
<keyword evidence="13 19" id="KW-0472">Membrane</keyword>
<dbReference type="UniPathway" id="UPA00143"/>
<feature type="transmembrane region" description="Helical" evidence="19">
    <location>
        <begin position="38"/>
        <end position="57"/>
    </location>
</feature>
<evidence type="ECO:0000256" key="1">
    <source>
        <dbReference type="ARBA" id="ARBA00004123"/>
    </source>
</evidence>
<keyword evidence="11 19" id="KW-1133">Transmembrane helix</keyword>
<dbReference type="Pfam" id="PF08941">
    <property type="entry name" value="USP8_interact"/>
    <property type="match status" value="1"/>
</dbReference>
<comment type="similarity">
    <text evidence="4">Belongs to the krueppel C2H2-type zinc-finger protein family.</text>
</comment>
<evidence type="ECO:0000259" key="21">
    <source>
        <dbReference type="PROSITE" id="PS50157"/>
    </source>
</evidence>
<evidence type="ECO:0000256" key="10">
    <source>
        <dbReference type="ARBA" id="ARBA00022833"/>
    </source>
</evidence>
<dbReference type="SUPFAM" id="SSF160088">
    <property type="entry name" value="NRDP1 C-terminal domain-like"/>
    <property type="match status" value="1"/>
</dbReference>
<feature type="domain" description="C2H2-type" evidence="21">
    <location>
        <begin position="412"/>
        <end position="439"/>
    </location>
</feature>
<dbReference type="Pfam" id="PF00096">
    <property type="entry name" value="zf-C2H2"/>
    <property type="match status" value="5"/>
</dbReference>
<keyword evidence="23" id="KW-1185">Reference proteome</keyword>
<evidence type="ECO:0000256" key="15">
    <source>
        <dbReference type="ARBA" id="ARBA00030556"/>
    </source>
</evidence>
<evidence type="ECO:0000313" key="23">
    <source>
        <dbReference type="Proteomes" id="UP000678499"/>
    </source>
</evidence>
<dbReference type="InterPro" id="IPR001841">
    <property type="entry name" value="Znf_RING"/>
</dbReference>
<dbReference type="GO" id="GO:0016020">
    <property type="term" value="C:membrane"/>
    <property type="evidence" value="ECO:0007669"/>
    <property type="project" value="UniProtKB-SubCell"/>
</dbReference>
<dbReference type="CDD" id="cd16634">
    <property type="entry name" value="mRING-HC-C3HC3D_Nrdp1"/>
    <property type="match status" value="1"/>
</dbReference>
<evidence type="ECO:0000256" key="13">
    <source>
        <dbReference type="ARBA" id="ARBA00023136"/>
    </source>
</evidence>
<dbReference type="InterPro" id="IPR013087">
    <property type="entry name" value="Znf_C2H2_type"/>
</dbReference>
<proteinExistence type="inferred from homology"/>
<dbReference type="InterPro" id="IPR015036">
    <property type="entry name" value="NRDP1"/>
</dbReference>
<evidence type="ECO:0000256" key="18">
    <source>
        <dbReference type="SAM" id="MobiDB-lite"/>
    </source>
</evidence>
<dbReference type="PROSITE" id="PS00518">
    <property type="entry name" value="ZF_RING_1"/>
    <property type="match status" value="1"/>
</dbReference>
<dbReference type="Pfam" id="PF13923">
    <property type="entry name" value="zf-C3HC4_2"/>
    <property type="match status" value="1"/>
</dbReference>
<gene>
    <name evidence="22" type="ORF">NMOB1V02_LOCUS6468</name>
</gene>
<dbReference type="Pfam" id="PF07047">
    <property type="entry name" value="OPA3"/>
    <property type="match status" value="1"/>
</dbReference>
<feature type="compositionally biased region" description="Acidic residues" evidence="18">
    <location>
        <begin position="296"/>
        <end position="309"/>
    </location>
</feature>
<sequence>MMEATSDYGSTPSVPQQFLKRVQQTYQVMLDKWTPHTVSRWVGCAVLLVLFWTRILLLRGWYIVTYALGIYHLNLLILFLSPKIDPALAEFEDDTTQLPTKNDEEFRPFMRRLPEFKFWHSATKATVVALVCTLFEFTNIPVFWPILVMYFFTLFAVTMKRQIKVVSEDDTLPHVVCRPCLKELVRLYKFVFKALATQTEFLQLNSHENDKRKVKNVTSPVTNPTEMIKDAVKIKEENVEEPIPLASPCANDFPDSSSDEDGDIERVKPSEEWDSCGDGRASEFEKALELNLFVPSDDDFDMEDNDEDPNYTPGAGLQENSLKTGSVRGRRGRPSKSAVSGVKRTSKRRNLISASEAVPEMDFPDAIEKEACEECGKRVNSKYMEKHKLLHGKSGVERKPKSLLPPEEKTQYMCHNCGKQFSQKGNLDAHMRTHTGEKPFKCDLCPKAFTQKGNLDEHRRSHTNEKPFCCEICGVRFARQAQIKIHLRSHTGHRPYACNFCPMKFKRLQTLRKHQRMHLDLRPYPCDMCDKRFRDRDKLIVHRRIHTGERPFKCSVCGRGFYESGNLYKHAKIHQKDGEIGVVDKSLVIVNMDLGKESFKVRPRFDCYLCATEFGDEKSLMAHMAVHEKEMKSRVRSDGRRGAKKSILKVFGESVPPDEENILDSMGQPQDPDHRSMVAFPVIKLGALIMKQVSKPLAAAVKTKAKNSYFFRTYVCMPPAQLYHWWDVRLRMWSMNLGKPTEIPKLNEGMAIDLGAELLGEFIIFGIAAAILTAEYTRSSNKEAAKELERQNNFEALEAKTMDLEFTVQQQGAEIRELTRLVYAIPSANLKPTAENAVNKDEMKREVDEELLCPICSGVLEDAVHAPVCEHAFCNGCISEWLTHQPTCPVDRQEITEAQLKPVPRILRNLLSRLQMACENSQHGCSALVKIDTQQSHRLECEFNPKRPVSCDLGCGFVVPKDELKEHNCIRELRVLICEQQKKMGEFEEELKEHKFMLGEQKRELQLLKEFMRAMRLSNPTIRTLAEQMEQDEVVRWANSLQRARVTRWGGMISTPDAVLQAVIRRALSESGSPLHVINELMENTHERRWPPGLSTLETRQLNRRQYDNYVCRRVPGKQAVVVMKCENGHMAADLVLDPGLVMIFAHGVE</sequence>
<dbReference type="FunFam" id="3.30.160.60:FF:002343">
    <property type="entry name" value="Zinc finger protein 33A"/>
    <property type="match status" value="1"/>
</dbReference>
<dbReference type="FunFam" id="3.30.160.60:FF:000260">
    <property type="entry name" value="Spalt-like transcription factor 1"/>
    <property type="match status" value="1"/>
</dbReference>
<evidence type="ECO:0000256" key="6">
    <source>
        <dbReference type="ARBA" id="ARBA00022692"/>
    </source>
</evidence>
<dbReference type="PANTHER" id="PTHR24390:SF159">
    <property type="entry name" value="GROWTH FACTOR INDEPENDENT 1 TRANSCRIPTIONAL REPRESSOR"/>
    <property type="match status" value="1"/>
</dbReference>
<dbReference type="InterPro" id="IPR013083">
    <property type="entry name" value="Znf_RING/FYVE/PHD"/>
</dbReference>
<dbReference type="InterPro" id="IPR010754">
    <property type="entry name" value="OPA3-like"/>
</dbReference>
<dbReference type="InterPro" id="IPR036236">
    <property type="entry name" value="Znf_C2H2_sf"/>
</dbReference>
<dbReference type="InterPro" id="IPR037255">
    <property type="entry name" value="NRDP1_C"/>
</dbReference>
<evidence type="ECO:0000256" key="9">
    <source>
        <dbReference type="ARBA" id="ARBA00022771"/>
    </source>
</evidence>
<comment type="similarity">
    <text evidence="3">Belongs to the RER1 family.</text>
</comment>
<evidence type="ECO:0000256" key="3">
    <source>
        <dbReference type="ARBA" id="ARBA00006070"/>
    </source>
</evidence>
<evidence type="ECO:0000313" key="22">
    <source>
        <dbReference type="EMBL" id="CAD7278771.1"/>
    </source>
</evidence>
<evidence type="ECO:0000256" key="14">
    <source>
        <dbReference type="ARBA" id="ARBA00023242"/>
    </source>
</evidence>
<comment type="subcellular location">
    <subcellularLocation>
        <location evidence="2">Membrane</location>
        <topology evidence="2">Multi-pass membrane protein</topology>
    </subcellularLocation>
    <subcellularLocation>
        <location evidence="1">Nucleus</location>
    </subcellularLocation>
</comment>
<dbReference type="GO" id="GO:0005737">
    <property type="term" value="C:cytoplasm"/>
    <property type="evidence" value="ECO:0007669"/>
    <property type="project" value="UniProtKB-ARBA"/>
</dbReference>
<dbReference type="Pfam" id="PF12874">
    <property type="entry name" value="zf-met"/>
    <property type="match status" value="1"/>
</dbReference>
<evidence type="ECO:0000256" key="11">
    <source>
        <dbReference type="ARBA" id="ARBA00022989"/>
    </source>
</evidence>
<keyword evidence="8" id="KW-0677">Repeat</keyword>
<keyword evidence="6 19" id="KW-0812">Transmembrane</keyword>
<dbReference type="InterPro" id="IPR004932">
    <property type="entry name" value="Rer1"/>
</dbReference>
<dbReference type="Pfam" id="PF03248">
    <property type="entry name" value="Rer1"/>
    <property type="match status" value="1"/>
</dbReference>
<dbReference type="AlphaFoldDB" id="A0A7R9GDP9"/>
<dbReference type="Gene3D" id="3.30.40.10">
    <property type="entry name" value="Zinc/RING finger domain, C3HC4 (zinc finger)"/>
    <property type="match status" value="2"/>
</dbReference>
<feature type="domain" description="C2H2-type" evidence="21">
    <location>
        <begin position="524"/>
        <end position="551"/>
    </location>
</feature>
<feature type="domain" description="C2H2-type" evidence="21">
    <location>
        <begin position="496"/>
        <end position="523"/>
    </location>
</feature>
<keyword evidence="10" id="KW-0862">Zinc</keyword>
<name>A0A7R9GDP9_9CRUS</name>
<keyword evidence="7" id="KW-0479">Metal-binding</keyword>
<keyword evidence="12" id="KW-0238">DNA-binding</keyword>
<organism evidence="22">
    <name type="scientific">Notodromas monacha</name>
    <dbReference type="NCBI Taxonomy" id="399045"/>
    <lineage>
        <taxon>Eukaryota</taxon>
        <taxon>Metazoa</taxon>
        <taxon>Ecdysozoa</taxon>
        <taxon>Arthropoda</taxon>
        <taxon>Crustacea</taxon>
        <taxon>Oligostraca</taxon>
        <taxon>Ostracoda</taxon>
        <taxon>Podocopa</taxon>
        <taxon>Podocopida</taxon>
        <taxon>Cypridocopina</taxon>
        <taxon>Cypridoidea</taxon>
        <taxon>Cyprididae</taxon>
        <taxon>Notodromas</taxon>
    </lineage>
</organism>
<dbReference type="GO" id="GO:0008270">
    <property type="term" value="F:zinc ion binding"/>
    <property type="evidence" value="ECO:0007669"/>
    <property type="project" value="UniProtKB-KW"/>
</dbReference>
<dbReference type="SMART" id="SM00355">
    <property type="entry name" value="ZnF_C2H2"/>
    <property type="match status" value="8"/>
</dbReference>
<evidence type="ECO:0000256" key="8">
    <source>
        <dbReference type="ARBA" id="ARBA00022737"/>
    </source>
</evidence>
<keyword evidence="14" id="KW-0539">Nucleus</keyword>
<evidence type="ECO:0000256" key="19">
    <source>
        <dbReference type="SAM" id="Phobius"/>
    </source>
</evidence>
<dbReference type="PANTHER" id="PTHR24390">
    <property type="entry name" value="ZINC FINGER PROTEIN"/>
    <property type="match status" value="1"/>
</dbReference>
<evidence type="ECO:0000256" key="4">
    <source>
        <dbReference type="ARBA" id="ARBA00006991"/>
    </source>
</evidence>
<dbReference type="InterPro" id="IPR017907">
    <property type="entry name" value="Znf_RING_CS"/>
</dbReference>
<dbReference type="GO" id="GO:0005634">
    <property type="term" value="C:nucleus"/>
    <property type="evidence" value="ECO:0007669"/>
    <property type="project" value="UniProtKB-SubCell"/>
</dbReference>
<dbReference type="OrthoDB" id="1630758at2759"/>
<dbReference type="PROSITE" id="PS50157">
    <property type="entry name" value="ZINC_FINGER_C2H2_2"/>
    <property type="match status" value="7"/>
</dbReference>
<dbReference type="SUPFAM" id="SSF57850">
    <property type="entry name" value="RING/U-box"/>
    <property type="match status" value="1"/>
</dbReference>
<dbReference type="GO" id="GO:0061630">
    <property type="term" value="F:ubiquitin protein ligase activity"/>
    <property type="evidence" value="ECO:0007669"/>
    <property type="project" value="InterPro"/>
</dbReference>
<dbReference type="FunFam" id="3.30.160.60:FF:000446">
    <property type="entry name" value="Zinc finger protein"/>
    <property type="match status" value="1"/>
</dbReference>
<evidence type="ECO:0000256" key="17">
    <source>
        <dbReference type="PROSITE-ProRule" id="PRU00042"/>
    </source>
</evidence>
<dbReference type="SMART" id="SM00184">
    <property type="entry name" value="RING"/>
    <property type="match status" value="1"/>
</dbReference>
<dbReference type="FunFam" id="3.30.160.60:FF:001498">
    <property type="entry name" value="Zinc finger protein 404"/>
    <property type="match status" value="1"/>
</dbReference>
<dbReference type="PROSITE" id="PS50089">
    <property type="entry name" value="ZF_RING_2"/>
    <property type="match status" value="1"/>
</dbReference>
<evidence type="ECO:0000256" key="5">
    <source>
        <dbReference type="ARBA" id="ARBA00015711"/>
    </source>
</evidence>
<dbReference type="FunFam" id="3.30.160.60:FF:000512">
    <property type="entry name" value="zinc finger protein 197 isoform X1"/>
    <property type="match status" value="1"/>
</dbReference>
<feature type="domain" description="C2H2-type" evidence="21">
    <location>
        <begin position="552"/>
        <end position="579"/>
    </location>
</feature>
<protein>
    <recommendedName>
        <fullName evidence="5">E3 ubiquitin-protein ligase NRDP1</fullName>
    </recommendedName>
    <alternativeName>
        <fullName evidence="15">RING finger protein 41</fullName>
    </alternativeName>
    <alternativeName>
        <fullName evidence="16">RING-type E3 ubiquitin transferase NRDP1</fullName>
    </alternativeName>
</protein>
<keyword evidence="9 17" id="KW-0863">Zinc-finger</keyword>
<dbReference type="FunFam" id="3.30.160.60:FF:000624">
    <property type="entry name" value="zinc finger protein 697"/>
    <property type="match status" value="1"/>
</dbReference>
<evidence type="ECO:0000259" key="20">
    <source>
        <dbReference type="PROSITE" id="PS50089"/>
    </source>
</evidence>
<dbReference type="PROSITE" id="PS00028">
    <property type="entry name" value="ZINC_FINGER_C2H2_1"/>
    <property type="match status" value="7"/>
</dbReference>
<feature type="domain" description="C2H2-type" evidence="21">
    <location>
        <begin position="605"/>
        <end position="632"/>
    </location>
</feature>
<dbReference type="SUPFAM" id="SSF57667">
    <property type="entry name" value="beta-beta-alpha zinc fingers"/>
    <property type="match status" value="3"/>
</dbReference>
<feature type="region of interest" description="Disordered" evidence="18">
    <location>
        <begin position="244"/>
        <end position="278"/>
    </location>
</feature>
<dbReference type="GO" id="GO:0006357">
    <property type="term" value="P:regulation of transcription by RNA polymerase II"/>
    <property type="evidence" value="ECO:0007669"/>
    <property type="project" value="TreeGrafter"/>
</dbReference>
<evidence type="ECO:0000256" key="7">
    <source>
        <dbReference type="ARBA" id="ARBA00022723"/>
    </source>
</evidence>
<evidence type="ECO:0000256" key="2">
    <source>
        <dbReference type="ARBA" id="ARBA00004141"/>
    </source>
</evidence>
<dbReference type="Gene3D" id="3.30.160.60">
    <property type="entry name" value="Classic Zinc Finger"/>
    <property type="match status" value="6"/>
</dbReference>
<feature type="domain" description="RING-type" evidence="20">
    <location>
        <begin position="853"/>
        <end position="892"/>
    </location>
</feature>
<feature type="domain" description="C2H2-type" evidence="21">
    <location>
        <begin position="440"/>
        <end position="467"/>
    </location>
</feature>
<dbReference type="GO" id="GO:0003700">
    <property type="term" value="F:DNA-binding transcription factor activity"/>
    <property type="evidence" value="ECO:0007669"/>
    <property type="project" value="TreeGrafter"/>
</dbReference>
<accession>A0A7R9GDP9</accession>
<evidence type="ECO:0000256" key="12">
    <source>
        <dbReference type="ARBA" id="ARBA00023125"/>
    </source>
</evidence>
<dbReference type="Proteomes" id="UP000678499">
    <property type="component" value="Unassembled WGS sequence"/>
</dbReference>